<protein>
    <recommendedName>
        <fullName evidence="8">Rhodopsin domain-containing protein</fullName>
    </recommendedName>
</protein>
<evidence type="ECO:0000256" key="6">
    <source>
        <dbReference type="SAM" id="MobiDB-lite"/>
    </source>
</evidence>
<feature type="transmembrane region" description="Helical" evidence="7">
    <location>
        <begin position="79"/>
        <end position="102"/>
    </location>
</feature>
<accession>A0A1Q5TP57</accession>
<evidence type="ECO:0000256" key="5">
    <source>
        <dbReference type="ARBA" id="ARBA00038359"/>
    </source>
</evidence>
<dbReference type="GO" id="GO:0016020">
    <property type="term" value="C:membrane"/>
    <property type="evidence" value="ECO:0007669"/>
    <property type="project" value="UniProtKB-SubCell"/>
</dbReference>
<evidence type="ECO:0000313" key="9">
    <source>
        <dbReference type="EMBL" id="OKP01997.1"/>
    </source>
</evidence>
<feature type="domain" description="Rhodopsin" evidence="8">
    <location>
        <begin position="60"/>
        <end position="173"/>
    </location>
</feature>
<evidence type="ECO:0000313" key="10">
    <source>
        <dbReference type="Proteomes" id="UP000186955"/>
    </source>
</evidence>
<keyword evidence="4 7" id="KW-0472">Membrane</keyword>
<dbReference type="Pfam" id="PF20684">
    <property type="entry name" value="Fung_rhodopsin"/>
    <property type="match status" value="1"/>
</dbReference>
<feature type="transmembrane region" description="Helical" evidence="7">
    <location>
        <begin position="114"/>
        <end position="136"/>
    </location>
</feature>
<keyword evidence="2 7" id="KW-0812">Transmembrane</keyword>
<organism evidence="9 10">
    <name type="scientific">Penicillium subrubescens</name>
    <dbReference type="NCBI Taxonomy" id="1316194"/>
    <lineage>
        <taxon>Eukaryota</taxon>
        <taxon>Fungi</taxon>
        <taxon>Dikarya</taxon>
        <taxon>Ascomycota</taxon>
        <taxon>Pezizomycotina</taxon>
        <taxon>Eurotiomycetes</taxon>
        <taxon>Eurotiomycetidae</taxon>
        <taxon>Eurotiales</taxon>
        <taxon>Aspergillaceae</taxon>
        <taxon>Penicillium</taxon>
    </lineage>
</organism>
<dbReference type="PANTHER" id="PTHR33048:SF146">
    <property type="entry name" value="INTEGRAL MEMBRANE PROTEIN"/>
    <property type="match status" value="1"/>
</dbReference>
<evidence type="ECO:0000256" key="3">
    <source>
        <dbReference type="ARBA" id="ARBA00022989"/>
    </source>
</evidence>
<sequence length="259" mass="28734">MGWVYNASPEVEAASQYPVILGVCISLTILMIITVCLRLYVRAQASRLGSADYVMVVSMVRRAWDFSVHGHCLPVGPTFYGLAIFTIVCDVVIIFLPIPLLLHLSIKPAQKAGVVCLFLLGLFTTICSILRLTQIHRVAFGDGNSTMLVLWGTIEFNIGNIVTCVPYLAPLLRGFVRDFRSTSGPKYYDTQGRSYAMENWSKDPRSHLQSNASGPPVPRRSPSEELILSSREPSHGGIEMTVEYSVSLENEPEKTPRLR</sequence>
<proteinExistence type="inferred from homology"/>
<dbReference type="EMBL" id="MNBE01000630">
    <property type="protein sequence ID" value="OKP01997.1"/>
    <property type="molecule type" value="Genomic_DNA"/>
</dbReference>
<evidence type="ECO:0000259" key="8">
    <source>
        <dbReference type="Pfam" id="PF20684"/>
    </source>
</evidence>
<dbReference type="AlphaFoldDB" id="A0A1Q5TP57"/>
<dbReference type="InterPro" id="IPR049326">
    <property type="entry name" value="Rhodopsin_dom_fungi"/>
</dbReference>
<evidence type="ECO:0000256" key="7">
    <source>
        <dbReference type="SAM" id="Phobius"/>
    </source>
</evidence>
<comment type="similarity">
    <text evidence="5">Belongs to the SAT4 family.</text>
</comment>
<name>A0A1Q5TP57_9EURO</name>
<reference evidence="9 10" key="1">
    <citation type="submission" date="2016-10" db="EMBL/GenBank/DDBJ databases">
        <title>Genome sequence of the ascomycete fungus Penicillium subrubescens.</title>
        <authorList>
            <person name="De Vries R.P."/>
            <person name="Peng M."/>
            <person name="Dilokpimol A."/>
            <person name="Hilden K."/>
            <person name="Makela M.R."/>
            <person name="Grigoriev I."/>
            <person name="Riley R."/>
            <person name="Granchi Z."/>
        </authorList>
    </citation>
    <scope>NUCLEOTIDE SEQUENCE [LARGE SCALE GENOMIC DNA]</scope>
    <source>
        <strain evidence="9 10">CBS 132785</strain>
    </source>
</reference>
<keyword evidence="3 7" id="KW-1133">Transmembrane helix</keyword>
<evidence type="ECO:0000256" key="1">
    <source>
        <dbReference type="ARBA" id="ARBA00004141"/>
    </source>
</evidence>
<feature type="transmembrane region" description="Helical" evidence="7">
    <location>
        <begin position="148"/>
        <end position="169"/>
    </location>
</feature>
<feature type="transmembrane region" description="Helical" evidence="7">
    <location>
        <begin position="20"/>
        <end position="41"/>
    </location>
</feature>
<comment type="subcellular location">
    <subcellularLocation>
        <location evidence="1">Membrane</location>
        <topology evidence="1">Multi-pass membrane protein</topology>
    </subcellularLocation>
</comment>
<keyword evidence="10" id="KW-1185">Reference proteome</keyword>
<gene>
    <name evidence="9" type="ORF">PENSUB_7227</name>
</gene>
<evidence type="ECO:0000256" key="4">
    <source>
        <dbReference type="ARBA" id="ARBA00023136"/>
    </source>
</evidence>
<evidence type="ECO:0000256" key="2">
    <source>
        <dbReference type="ARBA" id="ARBA00022692"/>
    </source>
</evidence>
<feature type="region of interest" description="Disordered" evidence="6">
    <location>
        <begin position="203"/>
        <end position="238"/>
    </location>
</feature>
<comment type="caution">
    <text evidence="9">The sequence shown here is derived from an EMBL/GenBank/DDBJ whole genome shotgun (WGS) entry which is preliminary data.</text>
</comment>
<dbReference type="PANTHER" id="PTHR33048">
    <property type="entry name" value="PTH11-LIKE INTEGRAL MEMBRANE PROTEIN (AFU_ORTHOLOGUE AFUA_5G11245)"/>
    <property type="match status" value="1"/>
</dbReference>
<dbReference type="InterPro" id="IPR052337">
    <property type="entry name" value="SAT4-like"/>
</dbReference>
<dbReference type="Proteomes" id="UP000186955">
    <property type="component" value="Unassembled WGS sequence"/>
</dbReference>